<keyword evidence="2" id="KW-1185">Reference proteome</keyword>
<protein>
    <submittedName>
        <fullName evidence="1">Uncharacterized protein</fullName>
    </submittedName>
</protein>
<gene>
    <name evidence="1" type="primary">g1335</name>
    <name evidence="1" type="ORF">EsDP_00001335</name>
</gene>
<comment type="caution">
    <text evidence="1">The sequence shown here is derived from an EMBL/GenBank/DDBJ whole genome shotgun (WGS) entry which is preliminary data.</text>
</comment>
<evidence type="ECO:0000313" key="2">
    <source>
        <dbReference type="Proteomes" id="UP001562357"/>
    </source>
</evidence>
<reference evidence="2" key="1">
    <citation type="submission" date="2024-06" db="EMBL/GenBank/DDBJ databases">
        <title>Draft Genome Sequences of Epichloe bromicola Strains Isolated from Elymus ciliaris.</title>
        <authorList>
            <consortium name="Epichloe bromicola genome sequencing consortium"/>
            <person name="Miura A."/>
            <person name="Imano S."/>
            <person name="Ashida A."/>
            <person name="Sato I."/>
            <person name="Chiba S."/>
            <person name="Tanaka A."/>
            <person name="Camagna M."/>
            <person name="Takemoto D."/>
        </authorList>
    </citation>
    <scope>NUCLEOTIDE SEQUENCE [LARGE SCALE GENOMIC DNA]</scope>
    <source>
        <strain evidence="2">DP</strain>
    </source>
</reference>
<accession>A0ABQ0CHJ4</accession>
<dbReference type="Proteomes" id="UP001562357">
    <property type="component" value="Unassembled WGS sequence"/>
</dbReference>
<sequence>MERTFSEKKAYELPQQWSRLVKKMEDWVQSPTDKPIKIATLQGPRVSGKSMKLPRFLHQALLPDTGSGSGHAVIHITSETERVFLEEAYDAALKQENHWGRDVPEFPLQRMSYTDCIALVERNLDSAAQQLSSTDTRGSSGRAYFHFNHRTVFVVDVDADMSPECAHMLTGLLVWCAEASKCAAPYGPFEISVIVMTSGIIHPTLSGFLDDVVEKTASFEGVESFMVPRPADMKNHAEAILAPKDIASRLRRDFDASTTAGRLHLVICFPHCIVDGEIRGLASSDVLIAEGAGDCTDFNREEWFRKFPDYEPRHRLVVVPCGFKAPIHVEGFDAVTVVTSAVACRCIVDWGSGHVIQTYVELSQSEIWDQASLRFRAAEIPQDRIALYKVQESPPRFEQRPAVAAGSVKLPGLMAALATLQVGEPIVDLALRLLSSDAVPGLLLDRSTELGQMGILHKDMIHGDDMRILRCALSGKTRQGFYCLLPSFDHDVNLAYFAALPCQHRSAWAVKIQLACLLHVGFDRVFGDIDAQKVIDNVSFGEFYERCHGYTTSLCKEGTLWSLLAIWKHAFARDPTIFTGQTKNAISILGGHGQVMIDQSVRVLDMIAKTYFALDVPYAANLIADEPSSMTSAAIEELQWHMMKCFASRSVAAAVPVDAPLMDAANVQFVDYKSARKIAAWRGIFAFVQFGYLESIEPGKVLFGVTVRRFQTCEGVNMANDWTYIPKAIVARWLRETSDGRPDLHEAMGSKCARGRYLRLYRPT</sequence>
<name>A0ABQ0CHJ4_9HYPO</name>
<organism evidence="1 2">
    <name type="scientific">Epichloe bromicola</name>
    <dbReference type="NCBI Taxonomy" id="79588"/>
    <lineage>
        <taxon>Eukaryota</taxon>
        <taxon>Fungi</taxon>
        <taxon>Dikarya</taxon>
        <taxon>Ascomycota</taxon>
        <taxon>Pezizomycotina</taxon>
        <taxon>Sordariomycetes</taxon>
        <taxon>Hypocreomycetidae</taxon>
        <taxon>Hypocreales</taxon>
        <taxon>Clavicipitaceae</taxon>
        <taxon>Epichloe</taxon>
    </lineage>
</organism>
<proteinExistence type="predicted"/>
<evidence type="ECO:0000313" key="1">
    <source>
        <dbReference type="EMBL" id="GAB0132914.1"/>
    </source>
</evidence>
<dbReference type="EMBL" id="BAAFGZ010000029">
    <property type="protein sequence ID" value="GAB0132914.1"/>
    <property type="molecule type" value="Genomic_DNA"/>
</dbReference>